<protein>
    <submittedName>
        <fullName evidence="1">Uncharacterized protein</fullName>
    </submittedName>
</protein>
<dbReference type="EMBL" id="CM042883">
    <property type="protein sequence ID" value="KAI4378253.1"/>
    <property type="molecule type" value="Genomic_DNA"/>
</dbReference>
<proteinExistence type="predicted"/>
<comment type="caution">
    <text evidence="1">The sequence shown here is derived from an EMBL/GenBank/DDBJ whole genome shotgun (WGS) entry which is preliminary data.</text>
</comment>
<dbReference type="Proteomes" id="UP001057402">
    <property type="component" value="Chromosome 4"/>
</dbReference>
<evidence type="ECO:0000313" key="1">
    <source>
        <dbReference type="EMBL" id="KAI4378253.1"/>
    </source>
</evidence>
<sequence length="262" mass="27271">MGKGTAFCLIAASVLLLLLPQNALAQTATPPAPTPTPVPAPAPAPVYVNLTDLLSVAGPFHTFLGYLQSTNVIATFQNQANNSRDGITIFAPSDDAFSSLTSPSLSNLTQDQLRSVCLFHALPKYYSLADFKSLSQSSPVPTYAGDQYKLNFTYTFGLVRISSGWTNTKITSSVHATDPIAIYELDKVLLPEAIYGTDIPPAAAPSPTPNTAPAADAPATKSNSTIPSTTGSKPSAAATPTGGPNPRISMALIAAVLCTFIT</sequence>
<name>A0ACB9RH28_9MYRT</name>
<gene>
    <name evidence="1" type="ORF">MLD38_015757</name>
</gene>
<keyword evidence="2" id="KW-1185">Reference proteome</keyword>
<accession>A0ACB9RH28</accession>
<organism evidence="1 2">
    <name type="scientific">Melastoma candidum</name>
    <dbReference type="NCBI Taxonomy" id="119954"/>
    <lineage>
        <taxon>Eukaryota</taxon>
        <taxon>Viridiplantae</taxon>
        <taxon>Streptophyta</taxon>
        <taxon>Embryophyta</taxon>
        <taxon>Tracheophyta</taxon>
        <taxon>Spermatophyta</taxon>
        <taxon>Magnoliopsida</taxon>
        <taxon>eudicotyledons</taxon>
        <taxon>Gunneridae</taxon>
        <taxon>Pentapetalae</taxon>
        <taxon>rosids</taxon>
        <taxon>malvids</taxon>
        <taxon>Myrtales</taxon>
        <taxon>Melastomataceae</taxon>
        <taxon>Melastomatoideae</taxon>
        <taxon>Melastomateae</taxon>
        <taxon>Melastoma</taxon>
    </lineage>
</organism>
<evidence type="ECO:0000313" key="2">
    <source>
        <dbReference type="Proteomes" id="UP001057402"/>
    </source>
</evidence>
<reference evidence="2" key="1">
    <citation type="journal article" date="2023" name="Front. Plant Sci.">
        <title>Chromosomal-level genome assembly of Melastoma candidum provides insights into trichome evolution.</title>
        <authorList>
            <person name="Zhong Y."/>
            <person name="Wu W."/>
            <person name="Sun C."/>
            <person name="Zou P."/>
            <person name="Liu Y."/>
            <person name="Dai S."/>
            <person name="Zhou R."/>
        </authorList>
    </citation>
    <scope>NUCLEOTIDE SEQUENCE [LARGE SCALE GENOMIC DNA]</scope>
</reference>